<dbReference type="PANTHER" id="PTHR35149:SF1">
    <property type="entry name" value="DUF5655 DOMAIN-CONTAINING PROTEIN"/>
    <property type="match status" value="1"/>
</dbReference>
<dbReference type="Pfam" id="PF07510">
    <property type="entry name" value="GmrSD_C"/>
    <property type="match status" value="1"/>
</dbReference>
<feature type="domain" description="GmrSD restriction endonucleases N-terminal" evidence="1">
    <location>
        <begin position="7"/>
        <end position="249"/>
    </location>
</feature>
<dbReference type="InterPro" id="IPR004919">
    <property type="entry name" value="GmrSD_N"/>
</dbReference>
<dbReference type="Pfam" id="PF03235">
    <property type="entry name" value="GmrSD_N"/>
    <property type="match status" value="1"/>
</dbReference>
<gene>
    <name evidence="3" type="ORF">EC844_101276</name>
</gene>
<evidence type="ECO:0000259" key="2">
    <source>
        <dbReference type="Pfam" id="PF07510"/>
    </source>
</evidence>
<dbReference type="Proteomes" id="UP000294963">
    <property type="component" value="Unassembled WGS sequence"/>
</dbReference>
<evidence type="ECO:0000259" key="1">
    <source>
        <dbReference type="Pfam" id="PF03235"/>
    </source>
</evidence>
<evidence type="ECO:0000313" key="4">
    <source>
        <dbReference type="Proteomes" id="UP000294963"/>
    </source>
</evidence>
<keyword evidence="4" id="KW-1185">Reference proteome</keyword>
<proteinExistence type="predicted"/>
<name>A0A4R1Y3V1_ACICA</name>
<comment type="caution">
    <text evidence="3">The sequence shown here is derived from an EMBL/GenBank/DDBJ whole genome shotgun (WGS) entry which is preliminary data.</text>
</comment>
<dbReference type="PANTHER" id="PTHR35149">
    <property type="entry name" value="SLL5132 PROTEIN"/>
    <property type="match status" value="1"/>
</dbReference>
<sequence length="681" mass="80112">MDLKSVHSIFTDRILRIPSYQRGYSWSNDKEIKERDDLENTKGQLMDLWNDIQNIPKDKWHYTGLLTLAEHLSPDYKDWLPRKKQYSIVDGQQRITTILILITVLVEYAQRLGHEFGDRDGDTEFHYLYVTKGTSKAYIFGYDQDNPSDKYFRKHILKLDEIEGDSKESIYTENLLKARKFFEKVLSFYLEDASDKVKELQFLFDKVTNQLRLNEYILPSELDEYVVFETMNNRGKPLSQLEKLKNRLMYLTDKLDVDSEEKRELVRSINTAWITIYQALGAEKDTSLDDDEFIKAHWIMYFEQYDRSESNVYAMHLFNNYFTLERVYASKLNAEDIQRYVKSLQKSSVYWNQIHHPKYFEDTAENIRGRILGLHRVGFRAAFKPLILAILHDKNKFSLSSICSHLERFAFKVFHAAGRQSNTGDSKLYRLSGIVYRGGIDSQSICDSIDAYTNEYYSFSRFKNLIEYLVEERKGFYKWSGLKYVFFEYDQYLRSKNKVSAVSSELVWQDFKVRNSIEHIYPQSACQSLETFCNGDVQLERISAYNELQDNWKEFVAFSELERNRLCNSLGNLLAITHSDNSSLQNDPFKFKVDQSEKGSKYRNRGYRYDSLSAQIVASESTWSPNSVRDRGLKIIDFVLEKLDEDQNKLSTEEKYTLLGLNFLNDKIEQIGTDFAEVEST</sequence>
<evidence type="ECO:0000313" key="3">
    <source>
        <dbReference type="EMBL" id="TCM70999.1"/>
    </source>
</evidence>
<accession>A0A4R1Y3V1</accession>
<dbReference type="AlphaFoldDB" id="A0A4R1Y3V1"/>
<feature type="domain" description="GmrSD restriction endonucleases C-terminal" evidence="2">
    <location>
        <begin position="474"/>
        <end position="635"/>
    </location>
</feature>
<organism evidence="3 4">
    <name type="scientific">Acinetobacter calcoaceticus</name>
    <dbReference type="NCBI Taxonomy" id="471"/>
    <lineage>
        <taxon>Bacteria</taxon>
        <taxon>Pseudomonadati</taxon>
        <taxon>Pseudomonadota</taxon>
        <taxon>Gammaproteobacteria</taxon>
        <taxon>Moraxellales</taxon>
        <taxon>Moraxellaceae</taxon>
        <taxon>Acinetobacter</taxon>
        <taxon>Acinetobacter calcoaceticus/baumannii complex</taxon>
    </lineage>
</organism>
<dbReference type="OrthoDB" id="9798761at2"/>
<reference evidence="3 4" key="1">
    <citation type="submission" date="2019-03" db="EMBL/GenBank/DDBJ databases">
        <title>Genomic analyses of the natural microbiome of Caenorhabditis elegans.</title>
        <authorList>
            <person name="Samuel B."/>
        </authorList>
    </citation>
    <scope>NUCLEOTIDE SEQUENCE [LARGE SCALE GENOMIC DNA]</scope>
    <source>
        <strain evidence="3 4">JUb89</strain>
    </source>
</reference>
<dbReference type="InterPro" id="IPR011089">
    <property type="entry name" value="GmrSD_C"/>
</dbReference>
<dbReference type="EMBL" id="SLVJ01000001">
    <property type="protein sequence ID" value="TCM70999.1"/>
    <property type="molecule type" value="Genomic_DNA"/>
</dbReference>
<protein>
    <submittedName>
        <fullName evidence="3">Uncharacterized protein DUF1524</fullName>
    </submittedName>
</protein>